<dbReference type="InterPro" id="IPR017930">
    <property type="entry name" value="Myb_dom"/>
</dbReference>
<keyword evidence="5" id="KW-0804">Transcription</keyword>
<dbReference type="AlphaFoldDB" id="A0A8T0I0F9"/>
<dbReference type="SUPFAM" id="SSF46689">
    <property type="entry name" value="Homeodomain-like"/>
    <property type="match status" value="1"/>
</dbReference>
<dbReference type="GO" id="GO:0051707">
    <property type="term" value="P:response to other organism"/>
    <property type="evidence" value="ECO:0007669"/>
    <property type="project" value="UniProtKB-ARBA"/>
</dbReference>
<dbReference type="InterPro" id="IPR015495">
    <property type="entry name" value="Myb_TF_plants"/>
</dbReference>
<dbReference type="EMBL" id="CM026425">
    <property type="protein sequence ID" value="KAG0576507.1"/>
    <property type="molecule type" value="Genomic_DNA"/>
</dbReference>
<evidence type="ECO:0000259" key="7">
    <source>
        <dbReference type="PROSITE" id="PS50090"/>
    </source>
</evidence>
<organism evidence="9 10">
    <name type="scientific">Ceratodon purpureus</name>
    <name type="common">Fire moss</name>
    <name type="synonym">Dicranum purpureum</name>
    <dbReference type="NCBI Taxonomy" id="3225"/>
    <lineage>
        <taxon>Eukaryota</taxon>
        <taxon>Viridiplantae</taxon>
        <taxon>Streptophyta</taxon>
        <taxon>Embryophyta</taxon>
        <taxon>Bryophyta</taxon>
        <taxon>Bryophytina</taxon>
        <taxon>Bryopsida</taxon>
        <taxon>Dicranidae</taxon>
        <taxon>Pseudoditrichales</taxon>
        <taxon>Ditrichaceae</taxon>
        <taxon>Ceratodon</taxon>
    </lineage>
</organism>
<protein>
    <submittedName>
        <fullName evidence="9">Uncharacterized protein</fullName>
    </submittedName>
</protein>
<keyword evidence="3" id="KW-0805">Transcription regulation</keyword>
<dbReference type="PANTHER" id="PTHR10641:SF1387">
    <property type="entry name" value="OS08G0486300 PROTEIN"/>
    <property type="match status" value="1"/>
</dbReference>
<feature type="domain" description="Myb-like" evidence="7">
    <location>
        <begin position="63"/>
        <end position="113"/>
    </location>
</feature>
<dbReference type="InterPro" id="IPR009057">
    <property type="entry name" value="Homeodomain-like_sf"/>
</dbReference>
<dbReference type="FunFam" id="1.10.10.60:FF:000394">
    <property type="entry name" value="MYB transcription factor"/>
    <property type="match status" value="1"/>
</dbReference>
<evidence type="ECO:0000259" key="8">
    <source>
        <dbReference type="PROSITE" id="PS51294"/>
    </source>
</evidence>
<reference evidence="9" key="1">
    <citation type="submission" date="2020-06" db="EMBL/GenBank/DDBJ databases">
        <title>WGS assembly of Ceratodon purpureus strain R40.</title>
        <authorList>
            <person name="Carey S.B."/>
            <person name="Jenkins J."/>
            <person name="Shu S."/>
            <person name="Lovell J.T."/>
            <person name="Sreedasyam A."/>
            <person name="Maumus F."/>
            <person name="Tiley G.P."/>
            <person name="Fernandez-Pozo N."/>
            <person name="Barry K."/>
            <person name="Chen C."/>
            <person name="Wang M."/>
            <person name="Lipzen A."/>
            <person name="Daum C."/>
            <person name="Saski C.A."/>
            <person name="Payton A.C."/>
            <person name="Mcbreen J.C."/>
            <person name="Conrad R.E."/>
            <person name="Kollar L.M."/>
            <person name="Olsson S."/>
            <person name="Huttunen S."/>
            <person name="Landis J.B."/>
            <person name="Wickett N.J."/>
            <person name="Johnson M.G."/>
            <person name="Rensing S.A."/>
            <person name="Grimwood J."/>
            <person name="Schmutz J."/>
            <person name="Mcdaniel S.F."/>
        </authorList>
    </citation>
    <scope>NUCLEOTIDE SEQUENCE</scope>
    <source>
        <strain evidence="9">R40</strain>
    </source>
</reference>
<comment type="caution">
    <text evidence="9">The sequence shown here is derived from an EMBL/GenBank/DDBJ whole genome shotgun (WGS) entry which is preliminary data.</text>
</comment>
<keyword evidence="10" id="KW-1185">Reference proteome</keyword>
<keyword evidence="2" id="KW-0677">Repeat</keyword>
<evidence type="ECO:0000256" key="1">
    <source>
        <dbReference type="ARBA" id="ARBA00004123"/>
    </source>
</evidence>
<keyword evidence="6" id="KW-0539">Nucleus</keyword>
<evidence type="ECO:0000313" key="9">
    <source>
        <dbReference type="EMBL" id="KAG0576507.1"/>
    </source>
</evidence>
<feature type="domain" description="Myb-like" evidence="7">
    <location>
        <begin position="10"/>
        <end position="62"/>
    </location>
</feature>
<gene>
    <name evidence="9" type="ORF">KC19_5G085100</name>
</gene>
<dbReference type="InterPro" id="IPR001005">
    <property type="entry name" value="SANT/Myb"/>
</dbReference>
<dbReference type="PROSITE" id="PS50090">
    <property type="entry name" value="MYB_LIKE"/>
    <property type="match status" value="2"/>
</dbReference>
<dbReference type="Proteomes" id="UP000822688">
    <property type="component" value="Chromosome 5"/>
</dbReference>
<keyword evidence="4" id="KW-0238">DNA-binding</keyword>
<accession>A0A8T0I0F9</accession>
<feature type="domain" description="HTH myb-type" evidence="8">
    <location>
        <begin position="63"/>
        <end position="117"/>
    </location>
</feature>
<evidence type="ECO:0000256" key="6">
    <source>
        <dbReference type="ARBA" id="ARBA00023242"/>
    </source>
</evidence>
<sequence length="432" mass="47855">MGRAPCCDERVALKKGPWTPDEDQKLVAYIQKHGHGSWRHLPEKAGLARCGKSCRLRWTNYLRPDIKRGRFTNEEDQIIIQLHAILGNRWSAIASHLPRRTDNEIKNYWNTHLKKRLSQMGIDPVTHKTSSAGLALAPAWTPLVSTQLTHNTQWHSALAEAEARLSQLSAPPSLLSELQGSATTVPHPSAYFMRSWKTKVEDTLRPAFGTVKLEPHRERLNIDYSTPAPTPNITRLQKPLQDWNTALGIQTTASPFLEKYAAMAMKDIGFPSQTTNSVFQSKPDLLSDMFKEISERPGNHPVFGFVTDDQLGVGLENHFSPTSILQGPDSDSCSGSGDNSDCNFEFLHHDAPGSSYHSFPLIDGEYAAEHAQTSASMSVDIPESFWQAEQHAVSLLEDLKNMDASEGGGLEMIVPLSFDVVSNGGGFDPSQF</sequence>
<proteinExistence type="predicted"/>
<comment type="subcellular location">
    <subcellularLocation>
        <location evidence="1">Nucleus</location>
    </subcellularLocation>
</comment>
<evidence type="ECO:0000256" key="4">
    <source>
        <dbReference type="ARBA" id="ARBA00023125"/>
    </source>
</evidence>
<evidence type="ECO:0000256" key="2">
    <source>
        <dbReference type="ARBA" id="ARBA00022737"/>
    </source>
</evidence>
<dbReference type="FunFam" id="1.10.10.60:FF:000001">
    <property type="entry name" value="MYB-related transcription factor"/>
    <property type="match status" value="1"/>
</dbReference>
<dbReference type="CDD" id="cd00167">
    <property type="entry name" value="SANT"/>
    <property type="match status" value="2"/>
</dbReference>
<name>A0A8T0I0F9_CERPU</name>
<evidence type="ECO:0000256" key="3">
    <source>
        <dbReference type="ARBA" id="ARBA00023015"/>
    </source>
</evidence>
<dbReference type="GO" id="GO:0005634">
    <property type="term" value="C:nucleus"/>
    <property type="evidence" value="ECO:0007669"/>
    <property type="project" value="UniProtKB-SubCell"/>
</dbReference>
<dbReference type="PANTHER" id="PTHR10641">
    <property type="entry name" value="MYB FAMILY TRANSCRIPTION FACTOR"/>
    <property type="match status" value="1"/>
</dbReference>
<feature type="domain" description="HTH myb-type" evidence="8">
    <location>
        <begin position="10"/>
        <end position="62"/>
    </location>
</feature>
<evidence type="ECO:0000313" key="10">
    <source>
        <dbReference type="Proteomes" id="UP000822688"/>
    </source>
</evidence>
<dbReference type="Pfam" id="PF00249">
    <property type="entry name" value="Myb_DNA-binding"/>
    <property type="match status" value="2"/>
</dbReference>
<dbReference type="PROSITE" id="PS51294">
    <property type="entry name" value="HTH_MYB"/>
    <property type="match status" value="2"/>
</dbReference>
<evidence type="ECO:0000256" key="5">
    <source>
        <dbReference type="ARBA" id="ARBA00023163"/>
    </source>
</evidence>
<dbReference type="GO" id="GO:0000976">
    <property type="term" value="F:transcription cis-regulatory region binding"/>
    <property type="evidence" value="ECO:0007669"/>
    <property type="project" value="UniProtKB-ARBA"/>
</dbReference>
<dbReference type="SMART" id="SM00717">
    <property type="entry name" value="SANT"/>
    <property type="match status" value="2"/>
</dbReference>
<dbReference type="Gene3D" id="1.10.10.60">
    <property type="entry name" value="Homeodomain-like"/>
    <property type="match status" value="2"/>
</dbReference>